<keyword evidence="1" id="KW-0732">Signal</keyword>
<dbReference type="Proteomes" id="UP000237631">
    <property type="component" value="Unassembled WGS sequence"/>
</dbReference>
<feature type="signal peptide" evidence="1">
    <location>
        <begin position="1"/>
        <end position="23"/>
    </location>
</feature>
<reference evidence="3" key="1">
    <citation type="journal article" date="2017" name="bioRxiv">
        <title>Conservation of a gene cluster reveals novel cercosporin biosynthetic mechanisms and extends production to the genus Colletotrichum.</title>
        <authorList>
            <person name="de Jonge R."/>
            <person name="Ebert M.K."/>
            <person name="Huitt-Roehl C.R."/>
            <person name="Pal P."/>
            <person name="Suttle J.C."/>
            <person name="Spanner R.E."/>
            <person name="Neubauer J.D."/>
            <person name="Jurick W.M.II."/>
            <person name="Stott K.A."/>
            <person name="Secor G.A."/>
            <person name="Thomma B.P.H.J."/>
            <person name="Van de Peer Y."/>
            <person name="Townsend C.A."/>
            <person name="Bolton M.D."/>
        </authorList>
    </citation>
    <scope>NUCLEOTIDE SEQUENCE [LARGE SCALE GENOMIC DNA]</scope>
    <source>
        <strain evidence="3">CBS538.71</strain>
    </source>
</reference>
<comment type="caution">
    <text evidence="2">The sequence shown here is derived from an EMBL/GenBank/DDBJ whole genome shotgun (WGS) entry which is preliminary data.</text>
</comment>
<proteinExistence type="predicted"/>
<evidence type="ECO:0000313" key="2">
    <source>
        <dbReference type="EMBL" id="PPJ56685.1"/>
    </source>
</evidence>
<dbReference type="OrthoDB" id="3639959at2759"/>
<protein>
    <submittedName>
        <fullName evidence="2">Uncharacterized protein</fullName>
    </submittedName>
</protein>
<gene>
    <name evidence="2" type="ORF">CBER1_08726</name>
</gene>
<name>A0A2S6CAE5_9PEZI</name>
<keyword evidence="3" id="KW-1185">Reference proteome</keyword>
<evidence type="ECO:0000313" key="3">
    <source>
        <dbReference type="Proteomes" id="UP000237631"/>
    </source>
</evidence>
<organism evidence="2 3">
    <name type="scientific">Cercospora berteroae</name>
    <dbReference type="NCBI Taxonomy" id="357750"/>
    <lineage>
        <taxon>Eukaryota</taxon>
        <taxon>Fungi</taxon>
        <taxon>Dikarya</taxon>
        <taxon>Ascomycota</taxon>
        <taxon>Pezizomycotina</taxon>
        <taxon>Dothideomycetes</taxon>
        <taxon>Dothideomycetidae</taxon>
        <taxon>Mycosphaerellales</taxon>
        <taxon>Mycosphaerellaceae</taxon>
        <taxon>Cercospora</taxon>
    </lineage>
</organism>
<feature type="chain" id="PRO_5015510092" evidence="1">
    <location>
        <begin position="24"/>
        <end position="406"/>
    </location>
</feature>
<dbReference type="AlphaFoldDB" id="A0A2S6CAE5"/>
<evidence type="ECO:0000256" key="1">
    <source>
        <dbReference type="SAM" id="SignalP"/>
    </source>
</evidence>
<dbReference type="EMBL" id="PNEN01000514">
    <property type="protein sequence ID" value="PPJ56685.1"/>
    <property type="molecule type" value="Genomic_DNA"/>
</dbReference>
<sequence>MSNSSNMTVRLSIQLVLAQAAKGGRCTEDARGYVYRLLEEAAVVRCQCCPLETGAYQIPINGLIQHDNDDLDPHKWTVYYDHDATPTAEEADSLDFSEARVSFRGVKLVSPVFHLNAESSSDVLPDRAHDVDMNTEITAVLQLLQDSQKSVADGSNGKMSSSFLYASPNCGMTVSVDSTDTMAEHTYDRVGLFMNCCERQFDVLTACPDLTNVMDIFSVEALSSDGEESVEEVDFEEEFDRHPFDSAIDFAQMPSTLDSAHATAWIDVVVNTVARCEEAVASYFDWQLSPDGDFSAPEFSFMDLLRHLGCKETTIDHFKSRLAARPSELDEAVASAMNAIFNDNPLGTLALQVAKTAAADTDPDTIRYRFKMKLLSGGYGMHPREYTRKALVAVGAEGVQEQEELA</sequence>
<accession>A0A2S6CAE5</accession>